<name>A0AAP0HBI4_9MAGN</name>
<comment type="caution">
    <text evidence="2">The sequence shown here is derived from an EMBL/GenBank/DDBJ whole genome shotgun (WGS) entry which is preliminary data.</text>
</comment>
<sequence>MDFFLRAPSFPVNSPRLDLDFGQIYRSKVNELGGGSERKKRQNREREVGGEDFVGGGRRRPVAADSSCSQRRLAGKSAVAGAGFEADELKAESNRA</sequence>
<dbReference type="EMBL" id="JBBNAF010000034">
    <property type="protein sequence ID" value="KAK9082183.1"/>
    <property type="molecule type" value="Genomic_DNA"/>
</dbReference>
<evidence type="ECO:0000313" key="2">
    <source>
        <dbReference type="EMBL" id="KAK9082183.1"/>
    </source>
</evidence>
<accession>A0AAP0HBI4</accession>
<proteinExistence type="predicted"/>
<dbReference type="Proteomes" id="UP001420932">
    <property type="component" value="Unassembled WGS sequence"/>
</dbReference>
<dbReference type="AlphaFoldDB" id="A0AAP0HBI4"/>
<keyword evidence="3" id="KW-1185">Reference proteome</keyword>
<evidence type="ECO:0000256" key="1">
    <source>
        <dbReference type="SAM" id="MobiDB-lite"/>
    </source>
</evidence>
<organism evidence="2 3">
    <name type="scientific">Stephania yunnanensis</name>
    <dbReference type="NCBI Taxonomy" id="152371"/>
    <lineage>
        <taxon>Eukaryota</taxon>
        <taxon>Viridiplantae</taxon>
        <taxon>Streptophyta</taxon>
        <taxon>Embryophyta</taxon>
        <taxon>Tracheophyta</taxon>
        <taxon>Spermatophyta</taxon>
        <taxon>Magnoliopsida</taxon>
        <taxon>Ranunculales</taxon>
        <taxon>Menispermaceae</taxon>
        <taxon>Menispermoideae</taxon>
        <taxon>Cissampelideae</taxon>
        <taxon>Stephania</taxon>
    </lineage>
</organism>
<gene>
    <name evidence="2" type="ORF">Syun_031632</name>
</gene>
<reference evidence="2 3" key="1">
    <citation type="submission" date="2024-01" db="EMBL/GenBank/DDBJ databases">
        <title>Genome assemblies of Stephania.</title>
        <authorList>
            <person name="Yang L."/>
        </authorList>
    </citation>
    <scope>NUCLEOTIDE SEQUENCE [LARGE SCALE GENOMIC DNA]</scope>
    <source>
        <strain evidence="2">YNDBR</strain>
        <tissue evidence="2">Leaf</tissue>
    </source>
</reference>
<protein>
    <submittedName>
        <fullName evidence="2">Uncharacterized protein</fullName>
    </submittedName>
</protein>
<evidence type="ECO:0000313" key="3">
    <source>
        <dbReference type="Proteomes" id="UP001420932"/>
    </source>
</evidence>
<feature type="region of interest" description="Disordered" evidence="1">
    <location>
        <begin position="32"/>
        <end position="69"/>
    </location>
</feature>